<dbReference type="AlphaFoldDB" id="A0A329RYH3"/>
<evidence type="ECO:0000313" key="7">
    <source>
        <dbReference type="EMBL" id="RAW29399.1"/>
    </source>
</evidence>
<reference evidence="7 8" key="1">
    <citation type="submission" date="2018-01" db="EMBL/GenBank/DDBJ databases">
        <title>Draft genome of the strawberry crown rot pathogen Phytophthora cactorum.</title>
        <authorList>
            <person name="Armitage A.D."/>
            <person name="Lysoe E."/>
            <person name="Nellist C.F."/>
            <person name="Harrison R.J."/>
            <person name="Brurberg M.B."/>
        </authorList>
    </citation>
    <scope>NUCLEOTIDE SEQUENCE [LARGE SCALE GENOMIC DNA]</scope>
    <source>
        <strain evidence="7 8">10300</strain>
    </source>
</reference>
<evidence type="ECO:0000313" key="8">
    <source>
        <dbReference type="Proteomes" id="UP000251314"/>
    </source>
</evidence>
<dbReference type="Proteomes" id="UP000736787">
    <property type="component" value="Unassembled WGS sequence"/>
</dbReference>
<protein>
    <submittedName>
        <fullName evidence="7">Uncharacterized protein</fullName>
    </submittedName>
</protein>
<dbReference type="Proteomes" id="UP000774804">
    <property type="component" value="Unassembled WGS sequence"/>
</dbReference>
<name>A0A329RYH3_9STRA</name>
<proteinExistence type="predicted"/>
<dbReference type="EMBL" id="RCMK01000307">
    <property type="protein sequence ID" value="KAG2937453.1"/>
    <property type="molecule type" value="Genomic_DNA"/>
</dbReference>
<feature type="region of interest" description="Disordered" evidence="1">
    <location>
        <begin position="163"/>
        <end position="192"/>
    </location>
</feature>
<organism evidence="7 8">
    <name type="scientific">Phytophthora cactorum</name>
    <dbReference type="NCBI Taxonomy" id="29920"/>
    <lineage>
        <taxon>Eukaryota</taxon>
        <taxon>Sar</taxon>
        <taxon>Stramenopiles</taxon>
        <taxon>Oomycota</taxon>
        <taxon>Peronosporomycetes</taxon>
        <taxon>Peronosporales</taxon>
        <taxon>Peronosporaceae</taxon>
        <taxon>Phytophthora</taxon>
    </lineage>
</organism>
<dbReference type="EMBL" id="RCMI01000299">
    <property type="protein sequence ID" value="KAG2919101.1"/>
    <property type="molecule type" value="Genomic_DNA"/>
</dbReference>
<dbReference type="EMBL" id="RCMV01000269">
    <property type="protein sequence ID" value="KAG3220313.1"/>
    <property type="molecule type" value="Genomic_DNA"/>
</dbReference>
<dbReference type="EMBL" id="RCMG01000324">
    <property type="protein sequence ID" value="KAG2856639.1"/>
    <property type="molecule type" value="Genomic_DNA"/>
</dbReference>
<evidence type="ECO:0000313" key="5">
    <source>
        <dbReference type="EMBL" id="KAG2994646.1"/>
    </source>
</evidence>
<dbReference type="Proteomes" id="UP000760860">
    <property type="component" value="Unassembled WGS sequence"/>
</dbReference>
<dbReference type="OrthoDB" id="121016at2759"/>
<dbReference type="EMBL" id="RCML01000057">
    <property type="protein sequence ID" value="KAG2994646.1"/>
    <property type="molecule type" value="Genomic_DNA"/>
</dbReference>
<evidence type="ECO:0000313" key="6">
    <source>
        <dbReference type="EMBL" id="KAG3220313.1"/>
    </source>
</evidence>
<keyword evidence="8" id="KW-1185">Reference proteome</keyword>
<dbReference type="EMBL" id="MJFZ01000429">
    <property type="protein sequence ID" value="RAW29399.1"/>
    <property type="molecule type" value="Genomic_DNA"/>
</dbReference>
<dbReference type="Proteomes" id="UP000251314">
    <property type="component" value="Unassembled WGS sequence"/>
</dbReference>
<dbReference type="Proteomes" id="UP000735874">
    <property type="component" value="Unassembled WGS sequence"/>
</dbReference>
<dbReference type="Proteomes" id="UP000697107">
    <property type="component" value="Unassembled WGS sequence"/>
</dbReference>
<evidence type="ECO:0000313" key="4">
    <source>
        <dbReference type="EMBL" id="KAG2937453.1"/>
    </source>
</evidence>
<evidence type="ECO:0000256" key="1">
    <source>
        <dbReference type="SAM" id="MobiDB-lite"/>
    </source>
</evidence>
<dbReference type="VEuPathDB" id="FungiDB:PC110_g14231"/>
<sequence length="192" mass="21539">MDYAPGDGAMVRQSDYEDLALHEGEDVLVTQETTTTMSVQRSGGGQDARRQIDQQAQTSAAARHHTVEEISRVREHQDVKASKTFEYLQQQHKRQLDLQEQQEHIRRKMTETRKQIDEHVRLLKAVELAMGEQGQRLKRLVAAVSPHVEARWGLFAGTLKSEGIGGEQEGRGESAREPMVTFATGANMPVPP</sequence>
<gene>
    <name evidence="7" type="ORF">PC110_g14231</name>
    <name evidence="2" type="ORF">PC113_g11397</name>
    <name evidence="3" type="ORF">PC115_g10251</name>
    <name evidence="4" type="ORF">PC117_g11686</name>
    <name evidence="5" type="ORF">PC118_g3384</name>
    <name evidence="6" type="ORF">PC129_g8915</name>
</gene>
<evidence type="ECO:0000313" key="3">
    <source>
        <dbReference type="EMBL" id="KAG2919101.1"/>
    </source>
</evidence>
<evidence type="ECO:0000313" key="2">
    <source>
        <dbReference type="EMBL" id="KAG2856639.1"/>
    </source>
</evidence>
<accession>A0A329RYH3</accession>
<reference evidence="2" key="2">
    <citation type="submission" date="2018-10" db="EMBL/GenBank/DDBJ databases">
        <title>Effector identification in a new, highly contiguous assembly of the strawberry crown rot pathogen Phytophthora cactorum.</title>
        <authorList>
            <person name="Armitage A.D."/>
            <person name="Nellist C.F."/>
            <person name="Bates H."/>
            <person name="Vickerstaff R.J."/>
            <person name="Harrison R.J."/>
        </authorList>
    </citation>
    <scope>NUCLEOTIDE SEQUENCE</scope>
    <source>
        <strain evidence="2">15-7</strain>
        <strain evidence="3">4032</strain>
        <strain evidence="4">4040</strain>
        <strain evidence="5">P415</strain>
        <strain evidence="6">P421</strain>
    </source>
</reference>
<comment type="caution">
    <text evidence="7">The sequence shown here is derived from an EMBL/GenBank/DDBJ whole genome shotgun (WGS) entry which is preliminary data.</text>
</comment>